<dbReference type="OrthoDB" id="1467524at2"/>
<accession>F2IK05</accession>
<gene>
    <name evidence="1" type="ordered locus">Fluta_0903</name>
</gene>
<evidence type="ECO:0008006" key="3">
    <source>
        <dbReference type="Google" id="ProtNLM"/>
    </source>
</evidence>
<reference evidence="2" key="2">
    <citation type="submission" date="2011-02" db="EMBL/GenBank/DDBJ databases">
        <title>The complete genome of Fluviicola taffensis DSM 16823.</title>
        <authorList>
            <consortium name="US DOE Joint Genome Institute (JGI-PGF)"/>
            <person name="Lucas S."/>
            <person name="Copeland A."/>
            <person name="Lapidus A."/>
            <person name="Bruce D."/>
            <person name="Goodwin L."/>
            <person name="Pitluck S."/>
            <person name="Kyrpides N."/>
            <person name="Mavromatis K."/>
            <person name="Ivanova N."/>
            <person name="Mikhailova N."/>
            <person name="Pagani I."/>
            <person name="Chertkov O."/>
            <person name="Detter J.C."/>
            <person name="Han C."/>
            <person name="Tapia R."/>
            <person name="Land M."/>
            <person name="Hauser L."/>
            <person name="Markowitz V."/>
            <person name="Cheng J.-F."/>
            <person name="Hugenholtz P."/>
            <person name="Woyke T."/>
            <person name="Wu D."/>
            <person name="Tindall B."/>
            <person name="Pomrenke H.G."/>
            <person name="Brambilla E."/>
            <person name="Klenk H.-P."/>
            <person name="Eisen J.A."/>
        </authorList>
    </citation>
    <scope>NUCLEOTIDE SEQUENCE [LARGE SCALE GENOMIC DNA]</scope>
    <source>
        <strain evidence="2">DSM 16823 / RW262 / RW262</strain>
    </source>
</reference>
<dbReference type="AlphaFoldDB" id="F2IK05"/>
<reference evidence="1 2" key="1">
    <citation type="journal article" date="2011" name="Stand. Genomic Sci.">
        <title>Complete genome sequence of the gliding freshwater bacterium Fluviicola taffensis type strain (RW262).</title>
        <authorList>
            <person name="Woyke T."/>
            <person name="Chertkov O."/>
            <person name="Lapidus A."/>
            <person name="Nolan M."/>
            <person name="Lucas S."/>
            <person name="Del Rio T.G."/>
            <person name="Tice H."/>
            <person name="Cheng J.F."/>
            <person name="Tapia R."/>
            <person name="Han C."/>
            <person name="Goodwin L."/>
            <person name="Pitluck S."/>
            <person name="Liolios K."/>
            <person name="Pagani I."/>
            <person name="Ivanova N."/>
            <person name="Huntemann M."/>
            <person name="Mavromatis K."/>
            <person name="Mikhailova N."/>
            <person name="Pati A."/>
            <person name="Chen A."/>
            <person name="Palaniappan K."/>
            <person name="Land M."/>
            <person name="Hauser L."/>
            <person name="Brambilla E.M."/>
            <person name="Rohde M."/>
            <person name="Mwirichia R."/>
            <person name="Sikorski J."/>
            <person name="Tindall B.J."/>
            <person name="Goker M."/>
            <person name="Bristow J."/>
            <person name="Eisen J.A."/>
            <person name="Markowitz V."/>
            <person name="Hugenholtz P."/>
            <person name="Klenk H.P."/>
            <person name="Kyrpides N.C."/>
        </authorList>
    </citation>
    <scope>NUCLEOTIDE SEQUENCE [LARGE SCALE GENOMIC DNA]</scope>
    <source>
        <strain evidence="2">DSM 16823 / RW262 / RW262</strain>
    </source>
</reference>
<dbReference type="RefSeq" id="WP_013685676.1">
    <property type="nucleotide sequence ID" value="NC_015321.1"/>
</dbReference>
<dbReference type="HOGENOM" id="CLU_1872387_0_0_10"/>
<sequence length="136" mass="15491" precursor="true">MKMLRISLFTVILGLILPLLHSCGKYPDGPNFTLLSRKSRLEGTWTAYEVTNSNGQTTSYPNGGASIELTDDEEVFLYTGIITIQGTWSLVKDKEYLRITYPGLSSTEYEIRRLKNKDMWLKDPNGSLTKYEKIDD</sequence>
<dbReference type="EMBL" id="CP002542">
    <property type="protein sequence ID" value="AEA42904.1"/>
    <property type="molecule type" value="Genomic_DNA"/>
</dbReference>
<proteinExistence type="predicted"/>
<protein>
    <recommendedName>
        <fullName evidence="3">Lipocalin-like domain-containing protein</fullName>
    </recommendedName>
</protein>
<name>F2IK05_FLUTR</name>
<evidence type="ECO:0000313" key="2">
    <source>
        <dbReference type="Proteomes" id="UP000007463"/>
    </source>
</evidence>
<dbReference type="KEGG" id="fte:Fluta_0903"/>
<organism evidence="1 2">
    <name type="scientific">Fluviicola taffensis (strain DSM 16823 / NCIMB 13979 / RW262)</name>
    <dbReference type="NCBI Taxonomy" id="755732"/>
    <lineage>
        <taxon>Bacteria</taxon>
        <taxon>Pseudomonadati</taxon>
        <taxon>Bacteroidota</taxon>
        <taxon>Flavobacteriia</taxon>
        <taxon>Flavobacteriales</taxon>
        <taxon>Crocinitomicaceae</taxon>
        <taxon>Fluviicola</taxon>
    </lineage>
</organism>
<dbReference type="STRING" id="755732.Fluta_0903"/>
<keyword evidence="2" id="KW-1185">Reference proteome</keyword>
<dbReference type="Proteomes" id="UP000007463">
    <property type="component" value="Chromosome"/>
</dbReference>
<evidence type="ECO:0000313" key="1">
    <source>
        <dbReference type="EMBL" id="AEA42904.1"/>
    </source>
</evidence>